<proteinExistence type="predicted"/>
<name>A0ABW4YP61_9BACL</name>
<organism evidence="1 2">
    <name type="scientific">Paenibacillus yanchengensis</name>
    <dbReference type="NCBI Taxonomy" id="2035833"/>
    <lineage>
        <taxon>Bacteria</taxon>
        <taxon>Bacillati</taxon>
        <taxon>Bacillota</taxon>
        <taxon>Bacilli</taxon>
        <taxon>Bacillales</taxon>
        <taxon>Paenibacillaceae</taxon>
        <taxon>Paenibacillus</taxon>
    </lineage>
</organism>
<dbReference type="InterPro" id="IPR032581">
    <property type="entry name" value="DUF4917"/>
</dbReference>
<comment type="caution">
    <text evidence="1">The sequence shown here is derived from an EMBL/GenBank/DDBJ whole genome shotgun (WGS) entry which is preliminary data.</text>
</comment>
<reference evidence="2" key="1">
    <citation type="journal article" date="2019" name="Int. J. Syst. Evol. Microbiol.">
        <title>The Global Catalogue of Microorganisms (GCM) 10K type strain sequencing project: providing services to taxonomists for standard genome sequencing and annotation.</title>
        <authorList>
            <consortium name="The Broad Institute Genomics Platform"/>
            <consortium name="The Broad Institute Genome Sequencing Center for Infectious Disease"/>
            <person name="Wu L."/>
            <person name="Ma J."/>
        </authorList>
    </citation>
    <scope>NUCLEOTIDE SEQUENCE [LARGE SCALE GENOMIC DNA]</scope>
    <source>
        <strain evidence="2">GH52</strain>
    </source>
</reference>
<dbReference type="EMBL" id="JBHUHO010000038">
    <property type="protein sequence ID" value="MFD2117274.1"/>
    <property type="molecule type" value="Genomic_DNA"/>
</dbReference>
<evidence type="ECO:0000313" key="2">
    <source>
        <dbReference type="Proteomes" id="UP001597362"/>
    </source>
</evidence>
<protein>
    <submittedName>
        <fullName evidence="1">DUF4917 family protein</fullName>
    </submittedName>
</protein>
<dbReference type="Pfam" id="PF16263">
    <property type="entry name" value="DUF4917"/>
    <property type="match status" value="1"/>
</dbReference>
<sequence>MEAELPMFDELGEKEELLENLLIGNGFAIWFSENFSYKNLLDKCEGLEKEDNALFSSLKTSNFEMCLKTLSNSIIVNEIYGVQDNHQNSYDRIKNSLIETVRAVHIESSQIGTLYKEASQSIFQKSQNIFTTNYDLLTYWTVLSVNNLERDNQFGDCFYYDYEDGQKMSELYFSETFATKKKRKIYYLHGALHLYEEDGVVKKLSASGDMLLDKMESNIKNGLPPLFVSEGDWELKKKAIDSNPYLQHCYVRLIKTQGTLTIFGHSLDQHSDQHIVRAIKKSEIAKIVYGVYSNGRSDADINYKKARINKIFEGKEVVFFNSDSFFEVEHDPWFGIIRRSR</sequence>
<gene>
    <name evidence="1" type="ORF">ACFSJH_16210</name>
</gene>
<accession>A0ABW4YP61</accession>
<dbReference type="Proteomes" id="UP001597362">
    <property type="component" value="Unassembled WGS sequence"/>
</dbReference>
<keyword evidence="2" id="KW-1185">Reference proteome</keyword>
<evidence type="ECO:0000313" key="1">
    <source>
        <dbReference type="EMBL" id="MFD2117274.1"/>
    </source>
</evidence>
<dbReference type="RefSeq" id="WP_377774281.1">
    <property type="nucleotide sequence ID" value="NZ_JBHUHO010000038.1"/>
</dbReference>